<dbReference type="EMBL" id="JH795875">
    <property type="protein sequence ID" value="EJT97854.1"/>
    <property type="molecule type" value="Genomic_DNA"/>
</dbReference>
<dbReference type="STRING" id="1858805.M5FRY9"/>
<sequence length="609" mass="65676">MNVDYESAPVGPKGLPPMNSPTEEKSALATALSHGEGDTDEGEEPTAEELLTLRKVPAGMPWPALAMCLIEFAERASYYGCTGVFSNFIRGPLPKGGNGAGAVAPGPLGYNESAGALGMGVQAATALTTLFTFLAYTIPILGGIVADTKWGRFKTICVGTAVGAIAHVLLVIPALPVVIAGGKAIAAFIIAMLILAFAAGFIKPSLAPLLCDQSPAHHAVIKRLPSGERVILDPQTTVQRYLLFFYWAINIGAFFSVATSYAERDVGFWLAYLLPGIIYMLMPIVLVVVYKRLYRAPPQGSVVLECMRVFKRLLSHGGWKRMWKGGDDFWNHAKPSYIEHTEGSVDLKVVFWDDKFVDEVRQSISACKVFLLIPIFALADGGFGSTENAMSAAMRVNGVPNDVISNFNPLTIVVVAPILNFGFYPLLRKFNINLAPMTRMSIGFILASINMIIAAILQWKVYQGSPCGYYATSNCQIGDGVANISLWAQVPLYSLPAIGELFVNVTSYEIAYTRAPARMKGLVYAMVLFTSALSSALTEIVNPALVDPYLIWPYVALAVATALAAIAFPTLFKHLNDPVEFNDIDRMEGRQQPLAKAQAAAESGDAEKA</sequence>
<feature type="transmembrane region" description="Helical" evidence="8">
    <location>
        <begin position="439"/>
        <end position="459"/>
    </location>
</feature>
<evidence type="ECO:0000256" key="1">
    <source>
        <dbReference type="ARBA" id="ARBA00004141"/>
    </source>
</evidence>
<comment type="similarity">
    <text evidence="2">Belongs to the major facilitator superfamily. Proton-dependent oligopeptide transporter (POT/PTR) (TC 2.A.17) family.</text>
</comment>
<dbReference type="AlphaFoldDB" id="M5FRY9"/>
<evidence type="ECO:0000256" key="2">
    <source>
        <dbReference type="ARBA" id="ARBA00005982"/>
    </source>
</evidence>
<feature type="transmembrane region" description="Helical" evidence="8">
    <location>
        <begin position="123"/>
        <end position="144"/>
    </location>
</feature>
<evidence type="ECO:0000256" key="7">
    <source>
        <dbReference type="SAM" id="MobiDB-lite"/>
    </source>
</evidence>
<dbReference type="HOGENOM" id="CLU_004790_4_3_1"/>
<dbReference type="Gene3D" id="1.20.1250.20">
    <property type="entry name" value="MFS general substrate transporter like domains"/>
    <property type="match status" value="1"/>
</dbReference>
<dbReference type="SUPFAM" id="SSF103473">
    <property type="entry name" value="MFS general substrate transporter"/>
    <property type="match status" value="1"/>
</dbReference>
<feature type="transmembrane region" description="Helical" evidence="8">
    <location>
        <begin position="241"/>
        <end position="262"/>
    </location>
</feature>
<feature type="region of interest" description="Disordered" evidence="7">
    <location>
        <begin position="590"/>
        <end position="609"/>
    </location>
</feature>
<dbReference type="GO" id="GO:0005886">
    <property type="term" value="C:plasma membrane"/>
    <property type="evidence" value="ECO:0007669"/>
    <property type="project" value="UniProtKB-ARBA"/>
</dbReference>
<feature type="transmembrane region" description="Helical" evidence="8">
    <location>
        <begin position="551"/>
        <end position="572"/>
    </location>
</feature>
<evidence type="ECO:0000256" key="5">
    <source>
        <dbReference type="ARBA" id="ARBA00022989"/>
    </source>
</evidence>
<evidence type="ECO:0000256" key="4">
    <source>
        <dbReference type="ARBA" id="ARBA00022692"/>
    </source>
</evidence>
<evidence type="ECO:0000256" key="3">
    <source>
        <dbReference type="ARBA" id="ARBA00022448"/>
    </source>
</evidence>
<evidence type="ECO:0000256" key="8">
    <source>
        <dbReference type="SAM" id="Phobius"/>
    </source>
</evidence>
<dbReference type="InterPro" id="IPR000109">
    <property type="entry name" value="POT_fam"/>
</dbReference>
<dbReference type="RefSeq" id="XP_040624752.1">
    <property type="nucleotide sequence ID" value="XM_040771357.1"/>
</dbReference>
<proteinExistence type="inferred from homology"/>
<feature type="transmembrane region" description="Helical" evidence="8">
    <location>
        <begin position="185"/>
        <end position="202"/>
    </location>
</feature>
<dbReference type="OMA" id="EKDIGYW"/>
<feature type="transmembrane region" description="Helical" evidence="8">
    <location>
        <begin position="268"/>
        <end position="290"/>
    </location>
</feature>
<keyword evidence="3" id="KW-0813">Transport</keyword>
<dbReference type="Pfam" id="PF00854">
    <property type="entry name" value="PTR2"/>
    <property type="match status" value="1"/>
</dbReference>
<dbReference type="FunFam" id="1.20.1250.20:FF:000085">
    <property type="entry name" value="MFS peptide transporter Ptr2"/>
    <property type="match status" value="1"/>
</dbReference>
<keyword evidence="6 8" id="KW-0472">Membrane</keyword>
<feature type="transmembrane region" description="Helical" evidence="8">
    <location>
        <begin position="156"/>
        <end position="179"/>
    </location>
</feature>
<evidence type="ECO:0000256" key="6">
    <source>
        <dbReference type="ARBA" id="ARBA00023136"/>
    </source>
</evidence>
<keyword evidence="4 8" id="KW-0812">Transmembrane</keyword>
<organism evidence="9 10">
    <name type="scientific">Dacryopinax primogenitus (strain DJM 731)</name>
    <name type="common">Brown rot fungus</name>
    <dbReference type="NCBI Taxonomy" id="1858805"/>
    <lineage>
        <taxon>Eukaryota</taxon>
        <taxon>Fungi</taxon>
        <taxon>Dikarya</taxon>
        <taxon>Basidiomycota</taxon>
        <taxon>Agaricomycotina</taxon>
        <taxon>Dacrymycetes</taxon>
        <taxon>Dacrymycetales</taxon>
        <taxon>Dacrymycetaceae</taxon>
        <taxon>Dacryopinax</taxon>
    </lineage>
</organism>
<dbReference type="Proteomes" id="UP000030653">
    <property type="component" value="Unassembled WGS sequence"/>
</dbReference>
<dbReference type="OrthoDB" id="8904098at2759"/>
<protein>
    <submittedName>
        <fullName evidence="9">PTR2-domain-containing protein</fullName>
    </submittedName>
</protein>
<comment type="subcellular location">
    <subcellularLocation>
        <location evidence="1">Membrane</location>
        <topology evidence="1">Multi-pass membrane protein</topology>
    </subcellularLocation>
</comment>
<dbReference type="GeneID" id="63686419"/>
<dbReference type="GO" id="GO:0071916">
    <property type="term" value="F:dipeptide transmembrane transporter activity"/>
    <property type="evidence" value="ECO:0007669"/>
    <property type="project" value="UniProtKB-ARBA"/>
</dbReference>
<dbReference type="PANTHER" id="PTHR11654">
    <property type="entry name" value="OLIGOPEPTIDE TRANSPORTER-RELATED"/>
    <property type="match status" value="1"/>
</dbReference>
<feature type="transmembrane region" description="Helical" evidence="8">
    <location>
        <begin position="523"/>
        <end position="545"/>
    </location>
</feature>
<feature type="region of interest" description="Disordered" evidence="7">
    <location>
        <begin position="1"/>
        <end position="45"/>
    </location>
</feature>
<feature type="transmembrane region" description="Helical" evidence="8">
    <location>
        <begin position="406"/>
        <end position="427"/>
    </location>
</feature>
<dbReference type="InterPro" id="IPR036259">
    <property type="entry name" value="MFS_trans_sf"/>
</dbReference>
<accession>M5FRY9</accession>
<keyword evidence="5 8" id="KW-1133">Transmembrane helix</keyword>
<keyword evidence="10" id="KW-1185">Reference proteome</keyword>
<name>M5FRY9_DACPD</name>
<evidence type="ECO:0000313" key="9">
    <source>
        <dbReference type="EMBL" id="EJT97854.1"/>
    </source>
</evidence>
<gene>
    <name evidence="9" type="ORF">DACRYDRAFT_18396</name>
</gene>
<reference evidence="9 10" key="1">
    <citation type="journal article" date="2012" name="Science">
        <title>The Paleozoic origin of enzymatic lignin decomposition reconstructed from 31 fungal genomes.</title>
        <authorList>
            <person name="Floudas D."/>
            <person name="Binder M."/>
            <person name="Riley R."/>
            <person name="Barry K."/>
            <person name="Blanchette R.A."/>
            <person name="Henrissat B."/>
            <person name="Martinez A.T."/>
            <person name="Otillar R."/>
            <person name="Spatafora J.W."/>
            <person name="Yadav J.S."/>
            <person name="Aerts A."/>
            <person name="Benoit I."/>
            <person name="Boyd A."/>
            <person name="Carlson A."/>
            <person name="Copeland A."/>
            <person name="Coutinho P.M."/>
            <person name="de Vries R.P."/>
            <person name="Ferreira P."/>
            <person name="Findley K."/>
            <person name="Foster B."/>
            <person name="Gaskell J."/>
            <person name="Glotzer D."/>
            <person name="Gorecki P."/>
            <person name="Heitman J."/>
            <person name="Hesse C."/>
            <person name="Hori C."/>
            <person name="Igarashi K."/>
            <person name="Jurgens J.A."/>
            <person name="Kallen N."/>
            <person name="Kersten P."/>
            <person name="Kohler A."/>
            <person name="Kuees U."/>
            <person name="Kumar T.K.A."/>
            <person name="Kuo A."/>
            <person name="LaButti K."/>
            <person name="Larrondo L.F."/>
            <person name="Lindquist E."/>
            <person name="Ling A."/>
            <person name="Lombard V."/>
            <person name="Lucas S."/>
            <person name="Lundell T."/>
            <person name="Martin R."/>
            <person name="McLaughlin D.J."/>
            <person name="Morgenstern I."/>
            <person name="Morin E."/>
            <person name="Murat C."/>
            <person name="Nagy L.G."/>
            <person name="Nolan M."/>
            <person name="Ohm R.A."/>
            <person name="Patyshakuliyeva A."/>
            <person name="Rokas A."/>
            <person name="Ruiz-Duenas F.J."/>
            <person name="Sabat G."/>
            <person name="Salamov A."/>
            <person name="Samejima M."/>
            <person name="Schmutz J."/>
            <person name="Slot J.C."/>
            <person name="St John F."/>
            <person name="Stenlid J."/>
            <person name="Sun H."/>
            <person name="Sun S."/>
            <person name="Syed K."/>
            <person name="Tsang A."/>
            <person name="Wiebenga A."/>
            <person name="Young D."/>
            <person name="Pisabarro A."/>
            <person name="Eastwood D.C."/>
            <person name="Martin F."/>
            <person name="Cullen D."/>
            <person name="Grigoriev I.V."/>
            <person name="Hibbett D.S."/>
        </authorList>
    </citation>
    <scope>NUCLEOTIDE SEQUENCE [LARGE SCALE GENOMIC DNA]</scope>
    <source>
        <strain evidence="9 10">DJM-731 SS1</strain>
    </source>
</reference>
<evidence type="ECO:0000313" key="10">
    <source>
        <dbReference type="Proteomes" id="UP000030653"/>
    </source>
</evidence>